<dbReference type="GO" id="GO:0016757">
    <property type="term" value="F:glycosyltransferase activity"/>
    <property type="evidence" value="ECO:0007669"/>
    <property type="project" value="InterPro"/>
</dbReference>
<keyword evidence="2" id="KW-0808">Transferase</keyword>
<feature type="domain" description="Glycosyl transferase family 1" evidence="1">
    <location>
        <begin position="231"/>
        <end position="385"/>
    </location>
</feature>
<accession>A0A1M5PCA0</accession>
<dbReference type="AlphaFoldDB" id="A0A1M5PCA0"/>
<evidence type="ECO:0000313" key="3">
    <source>
        <dbReference type="Proteomes" id="UP000190675"/>
    </source>
</evidence>
<dbReference type="RefSeq" id="WP_079568360.1">
    <property type="nucleotide sequence ID" value="NZ_LT670818.1"/>
</dbReference>
<reference evidence="2 3" key="1">
    <citation type="submission" date="2016-11" db="EMBL/GenBank/DDBJ databases">
        <authorList>
            <person name="Jaros S."/>
            <person name="Januszkiewicz K."/>
            <person name="Wedrychowicz H."/>
        </authorList>
    </citation>
    <scope>NUCLEOTIDE SEQUENCE [LARGE SCALE GENOMIC DNA]</scope>
    <source>
        <strain evidence="2 3">GAS242</strain>
    </source>
</reference>
<dbReference type="Pfam" id="PF00534">
    <property type="entry name" value="Glycos_transf_1"/>
    <property type="match status" value="1"/>
</dbReference>
<dbReference type="InterPro" id="IPR001296">
    <property type="entry name" value="Glyco_trans_1"/>
</dbReference>
<evidence type="ECO:0000313" key="2">
    <source>
        <dbReference type="EMBL" id="SHG99434.1"/>
    </source>
</evidence>
<dbReference type="PANTHER" id="PTHR12526">
    <property type="entry name" value="GLYCOSYLTRANSFERASE"/>
    <property type="match status" value="1"/>
</dbReference>
<organism evidence="2 3">
    <name type="scientific">Bradyrhizobium erythrophlei</name>
    <dbReference type="NCBI Taxonomy" id="1437360"/>
    <lineage>
        <taxon>Bacteria</taxon>
        <taxon>Pseudomonadati</taxon>
        <taxon>Pseudomonadota</taxon>
        <taxon>Alphaproteobacteria</taxon>
        <taxon>Hyphomicrobiales</taxon>
        <taxon>Nitrobacteraceae</taxon>
        <taxon>Bradyrhizobium</taxon>
    </lineage>
</organism>
<sequence length="426" mass="47753">MQVFQVVPPVLRDIGNGLEIDIDFLESLRVYLDHFDSFAVACPVKTSQIKGSGLEHCLPVRDLPWGRDRLKLIPLPTTYNKPIEFVRQLSVVRQMLRSEIRDAKYLLFSPYSLIGDWPTVALREAVKLKRPYVIEADGVHGNIMRMRSNTGAAWRRFIKKNVLLPLFNRSYKYCLVHSSLAVFQGQDVYDAYAPFCNNPYKLNHHIPVYAGDHITETQLQAKLGSLEEGAPLRLCYAGRAIDMKGPLDWVETLHELTKRGIKFHATWLGDGPLLDAMRNRAVALGISGSIKFPGNTSDRNIVLDALKESHIFLFCHTTLESARVLGEALACGCPLVGYWSAYPSDLIREHGGGVFSKMGDCGALAQNVQDLDKDRQKLRTLIRHAARSGQDFDRGAALLKRVNLVRQQPLAMGYPLEESVSSPINS</sequence>
<proteinExistence type="predicted"/>
<dbReference type="SUPFAM" id="SSF53756">
    <property type="entry name" value="UDP-Glycosyltransferase/glycogen phosphorylase"/>
    <property type="match status" value="1"/>
</dbReference>
<dbReference type="OrthoDB" id="503550at2"/>
<dbReference type="Proteomes" id="UP000190675">
    <property type="component" value="Chromosome I"/>
</dbReference>
<evidence type="ECO:0000259" key="1">
    <source>
        <dbReference type="Pfam" id="PF00534"/>
    </source>
</evidence>
<protein>
    <submittedName>
        <fullName evidence="2">Glycosyltransferase involved in cell wall bisynthesis</fullName>
    </submittedName>
</protein>
<dbReference type="EMBL" id="LT670818">
    <property type="protein sequence ID" value="SHG99434.1"/>
    <property type="molecule type" value="Genomic_DNA"/>
</dbReference>
<gene>
    <name evidence="2" type="ORF">SAMN05444169_5164</name>
</gene>
<name>A0A1M5PCA0_9BRAD</name>
<dbReference type="Gene3D" id="3.40.50.2000">
    <property type="entry name" value="Glycogen Phosphorylase B"/>
    <property type="match status" value="1"/>
</dbReference>